<protein>
    <submittedName>
        <fullName evidence="3">Allergen Tha p 1</fullName>
    </submittedName>
</protein>
<feature type="chain" id="PRO_5034782264" evidence="1">
    <location>
        <begin position="22"/>
        <end position="116"/>
    </location>
</feature>
<dbReference type="PANTHER" id="PTHR11257:SF13">
    <property type="entry name" value="GEO07322P1"/>
    <property type="match status" value="1"/>
</dbReference>
<dbReference type="SUPFAM" id="SSF100910">
    <property type="entry name" value="Chemosensory protein Csp2"/>
    <property type="match status" value="1"/>
</dbReference>
<gene>
    <name evidence="3" type="primary">LOC108673744</name>
</gene>
<dbReference type="OrthoDB" id="6335081at2759"/>
<dbReference type="Gene3D" id="1.10.2080.10">
    <property type="entry name" value="Insect odorant-binding protein A10/Ejaculatory bulb-specific protein 3"/>
    <property type="match status" value="1"/>
</dbReference>
<dbReference type="AlphaFoldDB" id="A0A8B7NTR4"/>
<dbReference type="Proteomes" id="UP000694843">
    <property type="component" value="Unplaced"/>
</dbReference>
<reference evidence="3" key="1">
    <citation type="submission" date="2025-08" db="UniProtKB">
        <authorList>
            <consortium name="RefSeq"/>
        </authorList>
    </citation>
    <scope>IDENTIFICATION</scope>
    <source>
        <tissue evidence="3">Whole organism</tissue>
    </source>
</reference>
<evidence type="ECO:0000313" key="2">
    <source>
        <dbReference type="Proteomes" id="UP000694843"/>
    </source>
</evidence>
<dbReference type="GeneID" id="108673744"/>
<feature type="signal peptide" evidence="1">
    <location>
        <begin position="1"/>
        <end position="21"/>
    </location>
</feature>
<evidence type="ECO:0000256" key="1">
    <source>
        <dbReference type="SAM" id="SignalP"/>
    </source>
</evidence>
<dbReference type="PANTHER" id="PTHR11257">
    <property type="entry name" value="CHEMOSENSORY PROTEIN-RELATED"/>
    <property type="match status" value="1"/>
</dbReference>
<keyword evidence="1" id="KW-0732">Signal</keyword>
<keyword evidence="2" id="KW-1185">Reference proteome</keyword>
<accession>A0A8B7NTR4</accession>
<dbReference type="Pfam" id="PF03392">
    <property type="entry name" value="OS-D"/>
    <property type="match status" value="1"/>
</dbReference>
<proteinExistence type="predicted"/>
<evidence type="ECO:0000313" key="3">
    <source>
        <dbReference type="RefSeq" id="XP_018017107.1"/>
    </source>
</evidence>
<dbReference type="InterPro" id="IPR036682">
    <property type="entry name" value="OS_D_A10/PebIII_sf"/>
</dbReference>
<organism evidence="2 3">
    <name type="scientific">Hyalella azteca</name>
    <name type="common">Amphipod</name>
    <dbReference type="NCBI Taxonomy" id="294128"/>
    <lineage>
        <taxon>Eukaryota</taxon>
        <taxon>Metazoa</taxon>
        <taxon>Ecdysozoa</taxon>
        <taxon>Arthropoda</taxon>
        <taxon>Crustacea</taxon>
        <taxon>Multicrustacea</taxon>
        <taxon>Malacostraca</taxon>
        <taxon>Eumalacostraca</taxon>
        <taxon>Peracarida</taxon>
        <taxon>Amphipoda</taxon>
        <taxon>Senticaudata</taxon>
        <taxon>Talitrida</taxon>
        <taxon>Talitroidea</taxon>
        <taxon>Hyalellidae</taxon>
        <taxon>Hyalella</taxon>
    </lineage>
</organism>
<sequence length="116" mass="13210">MFPRASVLAALLACVVVVVAASNPRLRGLEEIEEAELDAILNDELELKFYTDCVLDKGSCDRSGRAIKETLADMRFTKDICKNCSELQRRRAIKILKTLQSKPVYDEILRYYKLIL</sequence>
<dbReference type="InterPro" id="IPR005055">
    <property type="entry name" value="A10/PebIII"/>
</dbReference>
<name>A0A8B7NTR4_HYAAZ</name>
<dbReference type="RefSeq" id="XP_018017107.1">
    <property type="nucleotide sequence ID" value="XM_018161618.1"/>
</dbReference>
<dbReference type="KEGG" id="hazt:108673744"/>